<protein>
    <submittedName>
        <fullName evidence="2">Uncharacterized protein</fullName>
    </submittedName>
</protein>
<gene>
    <name evidence="2" type="ORF">CFOL_v3_13684</name>
</gene>
<accession>A0A1Q3BQ70</accession>
<evidence type="ECO:0000313" key="3">
    <source>
        <dbReference type="Proteomes" id="UP000187406"/>
    </source>
</evidence>
<organism evidence="2 3">
    <name type="scientific">Cephalotus follicularis</name>
    <name type="common">Albany pitcher plant</name>
    <dbReference type="NCBI Taxonomy" id="3775"/>
    <lineage>
        <taxon>Eukaryota</taxon>
        <taxon>Viridiplantae</taxon>
        <taxon>Streptophyta</taxon>
        <taxon>Embryophyta</taxon>
        <taxon>Tracheophyta</taxon>
        <taxon>Spermatophyta</taxon>
        <taxon>Magnoliopsida</taxon>
        <taxon>eudicotyledons</taxon>
        <taxon>Gunneridae</taxon>
        <taxon>Pentapetalae</taxon>
        <taxon>rosids</taxon>
        <taxon>fabids</taxon>
        <taxon>Oxalidales</taxon>
        <taxon>Cephalotaceae</taxon>
        <taxon>Cephalotus</taxon>
    </lineage>
</organism>
<dbReference type="AlphaFoldDB" id="A0A1Q3BQ70"/>
<sequence length="99" mass="10250">MTFNVLLSLIRGQRRKMRDDTENSDSGGKGKGGHCGFDVAFGAIRGDAGSSDLASGARRGGVGGYDVASGARRGCVGGSASASCICLWWKRSCYKLGIN</sequence>
<dbReference type="Proteomes" id="UP000187406">
    <property type="component" value="Unassembled WGS sequence"/>
</dbReference>
<keyword evidence="3" id="KW-1185">Reference proteome</keyword>
<evidence type="ECO:0000256" key="1">
    <source>
        <dbReference type="SAM" id="MobiDB-lite"/>
    </source>
</evidence>
<feature type="region of interest" description="Disordered" evidence="1">
    <location>
        <begin position="14"/>
        <end position="33"/>
    </location>
</feature>
<comment type="caution">
    <text evidence="2">The sequence shown here is derived from an EMBL/GenBank/DDBJ whole genome shotgun (WGS) entry which is preliminary data.</text>
</comment>
<evidence type="ECO:0000313" key="2">
    <source>
        <dbReference type="EMBL" id="GAV70186.1"/>
    </source>
</evidence>
<proteinExistence type="predicted"/>
<dbReference type="InParanoid" id="A0A1Q3BQ70"/>
<name>A0A1Q3BQ70_CEPFO</name>
<dbReference type="EMBL" id="BDDD01000790">
    <property type="protein sequence ID" value="GAV70186.1"/>
    <property type="molecule type" value="Genomic_DNA"/>
</dbReference>
<reference evidence="3" key="1">
    <citation type="submission" date="2016-04" db="EMBL/GenBank/DDBJ databases">
        <title>Cephalotus genome sequencing.</title>
        <authorList>
            <person name="Fukushima K."/>
            <person name="Hasebe M."/>
            <person name="Fang X."/>
        </authorList>
    </citation>
    <scope>NUCLEOTIDE SEQUENCE [LARGE SCALE GENOMIC DNA]</scope>
    <source>
        <strain evidence="3">cv. St1</strain>
    </source>
</reference>